<dbReference type="AlphaFoldDB" id="A0A9N9ZLW5"/>
<dbReference type="Gene3D" id="3.40.50.300">
    <property type="entry name" value="P-loop containing nucleotide triphosphate hydrolases"/>
    <property type="match status" value="1"/>
</dbReference>
<dbReference type="GO" id="GO:0000266">
    <property type="term" value="P:mitochondrial fission"/>
    <property type="evidence" value="ECO:0007669"/>
    <property type="project" value="TreeGrafter"/>
</dbReference>
<dbReference type="Pfam" id="PF01031">
    <property type="entry name" value="Dynamin_M"/>
    <property type="match status" value="1"/>
</dbReference>
<dbReference type="GO" id="GO:0006897">
    <property type="term" value="P:endocytosis"/>
    <property type="evidence" value="ECO:0007669"/>
    <property type="project" value="TreeGrafter"/>
</dbReference>
<evidence type="ECO:0000256" key="3">
    <source>
        <dbReference type="SAM" id="MobiDB-lite"/>
    </source>
</evidence>
<dbReference type="GO" id="GO:0016559">
    <property type="term" value="P:peroxisome fission"/>
    <property type="evidence" value="ECO:0007669"/>
    <property type="project" value="TreeGrafter"/>
</dbReference>
<dbReference type="InterPro" id="IPR001401">
    <property type="entry name" value="Dynamin_GTPase"/>
</dbReference>
<organism evidence="6 7">
    <name type="scientific">Clonostachys solani</name>
    <dbReference type="NCBI Taxonomy" id="160281"/>
    <lineage>
        <taxon>Eukaryota</taxon>
        <taxon>Fungi</taxon>
        <taxon>Dikarya</taxon>
        <taxon>Ascomycota</taxon>
        <taxon>Pezizomycotina</taxon>
        <taxon>Sordariomycetes</taxon>
        <taxon>Hypocreomycetidae</taxon>
        <taxon>Hypocreales</taxon>
        <taxon>Bionectriaceae</taxon>
        <taxon>Clonostachys</taxon>
    </lineage>
</organism>
<dbReference type="GO" id="GO:0005739">
    <property type="term" value="C:mitochondrion"/>
    <property type="evidence" value="ECO:0007669"/>
    <property type="project" value="TreeGrafter"/>
</dbReference>
<dbReference type="InterPro" id="IPR030381">
    <property type="entry name" value="G_DYNAMIN_dom"/>
</dbReference>
<keyword evidence="7" id="KW-1185">Reference proteome</keyword>
<evidence type="ECO:0000313" key="6">
    <source>
        <dbReference type="EMBL" id="CAH0057948.1"/>
    </source>
</evidence>
<dbReference type="PANTHER" id="PTHR11566:SF21">
    <property type="entry name" value="DYNAMIN RELATED PROTEIN 1, ISOFORM A"/>
    <property type="match status" value="1"/>
</dbReference>
<accession>A0A9N9ZLW5</accession>
<dbReference type="PRINTS" id="PR00195">
    <property type="entry name" value="DYNAMIN"/>
</dbReference>
<feature type="compositionally biased region" description="Acidic residues" evidence="3">
    <location>
        <begin position="737"/>
        <end position="750"/>
    </location>
</feature>
<name>A0A9N9ZLW5_9HYPO</name>
<sequence length="801" mass="90054">MLAKLNSVGLDGIKSDDQLQLLDTIDSLRSQGIHHYVSLPQIIVCGDQSSGKSSVLEAISGVSFPIKSTICTRFPTELVLRKSTHEGVELRIIPHESRTDSQKESLYKFNGKLNDFSDLPELIEAARCSMAMLTPGMSFSRDILRVEIHGQDRPHLTMVDLPGLIHSETKTQSAEDVSLIKEVVRSYMKEPRTIILAVVSAKYEFSNQIILRLAREADPRGHRTMGVITKPDTLLEGSESESKFLTLAKNQDIEFRLGWHVLRNADSERGPSTLEQRDNKEAYFFSSGRWVELPSSSRGIVSLRTRLSQLLCYQIVAELPDLVAEIRTKADDCRVQLEQMGSPRENLQDQKLYLVQVSQRFQALVKAADEGAYHDGFFHDPMTNAGYKKRLRAIVQKLNEEFSLEIRARGRKYTVSTSAPNSISQKDLIDKVIGLAERTRGRELPGLWNPMTISELFRELSSPWEAIATKHVNRTCEACAEFIEQVAKATADSVTASSLKDVILDPKLEKIRLGLYNNLKKVMQPHQEGHPITYGEGFQEALHQAQVKRVDHAIATMIQNFLGVVTAEGQTIRVSKNVDTGALHRELLKTIDPCSNRHKAMGIMDHVDHYYETALQRFIDVVAVDVIETSLVAELSKVFDPTAVAMMTNEQISLIADETEQRRMIREGLQQQLHSLEEGNRIFQKYQKVVLAMMSSMSYENYTPKSGSTMDGEETPERTRGAGPRVSEYSFCHEEKSADEETPATEEVEEAKEAPVIEEAPADEAMPPSEEMPAVPRYDDDGFGFWKKVGENHNNAGSFWE</sequence>
<reference evidence="6" key="1">
    <citation type="submission" date="2021-10" db="EMBL/GenBank/DDBJ databases">
        <authorList>
            <person name="Piombo E."/>
        </authorList>
    </citation>
    <scope>NUCLEOTIDE SEQUENCE</scope>
</reference>
<dbReference type="GO" id="GO:0048312">
    <property type="term" value="P:intracellular distribution of mitochondria"/>
    <property type="evidence" value="ECO:0007669"/>
    <property type="project" value="TreeGrafter"/>
</dbReference>
<dbReference type="InterPro" id="IPR045063">
    <property type="entry name" value="Dynamin_N"/>
</dbReference>
<dbReference type="PROSITE" id="PS51718">
    <property type="entry name" value="G_DYNAMIN_2"/>
    <property type="match status" value="1"/>
</dbReference>
<gene>
    <name evidence="6" type="ORF">CSOL1703_00008425</name>
</gene>
<protein>
    <recommendedName>
        <fullName evidence="8">Dynamin GTPase</fullName>
    </recommendedName>
</protein>
<dbReference type="GO" id="GO:0005525">
    <property type="term" value="F:GTP binding"/>
    <property type="evidence" value="ECO:0007669"/>
    <property type="project" value="InterPro"/>
</dbReference>
<dbReference type="PANTHER" id="PTHR11566">
    <property type="entry name" value="DYNAMIN"/>
    <property type="match status" value="1"/>
</dbReference>
<dbReference type="InterPro" id="IPR020850">
    <property type="entry name" value="GED_dom"/>
</dbReference>
<dbReference type="GO" id="GO:0003924">
    <property type="term" value="F:GTPase activity"/>
    <property type="evidence" value="ECO:0007669"/>
    <property type="project" value="InterPro"/>
</dbReference>
<dbReference type="PROSITE" id="PS51388">
    <property type="entry name" value="GED"/>
    <property type="match status" value="1"/>
</dbReference>
<evidence type="ECO:0008006" key="8">
    <source>
        <dbReference type="Google" id="ProtNLM"/>
    </source>
</evidence>
<dbReference type="GO" id="GO:0016020">
    <property type="term" value="C:membrane"/>
    <property type="evidence" value="ECO:0007669"/>
    <property type="project" value="TreeGrafter"/>
</dbReference>
<dbReference type="InterPro" id="IPR000375">
    <property type="entry name" value="Dynamin_stalk"/>
</dbReference>
<comment type="caution">
    <text evidence="6">The sequence shown here is derived from an EMBL/GenBank/DDBJ whole genome shotgun (WGS) entry which is preliminary data.</text>
</comment>
<dbReference type="CDD" id="cd08771">
    <property type="entry name" value="DLP_1"/>
    <property type="match status" value="1"/>
</dbReference>
<feature type="region of interest" description="Disordered" evidence="3">
    <location>
        <begin position="703"/>
        <end position="778"/>
    </location>
</feature>
<dbReference type="InterPro" id="IPR027417">
    <property type="entry name" value="P-loop_NTPase"/>
</dbReference>
<keyword evidence="2" id="KW-0342">GTP-binding</keyword>
<evidence type="ECO:0000259" key="5">
    <source>
        <dbReference type="PROSITE" id="PS51718"/>
    </source>
</evidence>
<evidence type="ECO:0000256" key="1">
    <source>
        <dbReference type="ARBA" id="ARBA00022741"/>
    </source>
</evidence>
<dbReference type="Proteomes" id="UP000775872">
    <property type="component" value="Unassembled WGS sequence"/>
</dbReference>
<proteinExistence type="predicted"/>
<keyword evidence="1" id="KW-0547">Nucleotide-binding</keyword>
<dbReference type="EMBL" id="CABFOC020000082">
    <property type="protein sequence ID" value="CAH0057948.1"/>
    <property type="molecule type" value="Genomic_DNA"/>
</dbReference>
<dbReference type="FunFam" id="3.40.50.300:FF:001425">
    <property type="entry name" value="Dynamin GTPase, putative"/>
    <property type="match status" value="1"/>
</dbReference>
<dbReference type="GO" id="GO:0005874">
    <property type="term" value="C:microtubule"/>
    <property type="evidence" value="ECO:0007669"/>
    <property type="project" value="TreeGrafter"/>
</dbReference>
<dbReference type="SMART" id="SM00053">
    <property type="entry name" value="DYNc"/>
    <property type="match status" value="1"/>
</dbReference>
<dbReference type="Pfam" id="PF00350">
    <property type="entry name" value="Dynamin_N"/>
    <property type="match status" value="1"/>
</dbReference>
<evidence type="ECO:0000256" key="2">
    <source>
        <dbReference type="ARBA" id="ARBA00023134"/>
    </source>
</evidence>
<dbReference type="SUPFAM" id="SSF52540">
    <property type="entry name" value="P-loop containing nucleoside triphosphate hydrolases"/>
    <property type="match status" value="1"/>
</dbReference>
<dbReference type="OrthoDB" id="415706at2759"/>
<feature type="domain" description="Dynamin-type G" evidence="5">
    <location>
        <begin position="36"/>
        <end position="320"/>
    </location>
</feature>
<dbReference type="InterPro" id="IPR022812">
    <property type="entry name" value="Dynamin"/>
</dbReference>
<dbReference type="GO" id="GO:0008017">
    <property type="term" value="F:microtubule binding"/>
    <property type="evidence" value="ECO:0007669"/>
    <property type="project" value="TreeGrafter"/>
</dbReference>
<evidence type="ECO:0000313" key="7">
    <source>
        <dbReference type="Proteomes" id="UP000775872"/>
    </source>
</evidence>
<feature type="domain" description="GED" evidence="4">
    <location>
        <begin position="600"/>
        <end position="691"/>
    </location>
</feature>
<evidence type="ECO:0000259" key="4">
    <source>
        <dbReference type="PROSITE" id="PS51388"/>
    </source>
</evidence>